<dbReference type="EMBL" id="QYBC01000007">
    <property type="protein sequence ID" value="RYB05383.1"/>
    <property type="molecule type" value="Genomic_DNA"/>
</dbReference>
<dbReference type="GO" id="GO:0003700">
    <property type="term" value="F:DNA-binding transcription factor activity"/>
    <property type="evidence" value="ECO:0007669"/>
    <property type="project" value="InterPro"/>
</dbReference>
<dbReference type="SUPFAM" id="SSF46785">
    <property type="entry name" value="Winged helix' DNA-binding domain"/>
    <property type="match status" value="1"/>
</dbReference>
<sequence length="302" mass="33368">MQISRSDMADLAHFLAVARRRSFRQAGLDLGVSGSALSHSLKALEARIGVRLLNRTTRSVTLTAAGEHLYAAISEPIDTLGQALEALNRFRDRPAGRIRLNVPHDAAIHLLTPVIPTYVERYPDLELEVAVSNHMVDVTDGGYDAGIRFGGTVPEDMIARRLSSGIRWVVVGSPAYLDRHGIPRHPDDLMHHQCLRIRDGAGRAYEWELERDGQARTVSVPGAMIIDETRFAIGLVEKGVGLAYAPKLAVEQGIAQGSLRQVLEDWSSTGPGYYLYYSSKRQLPMGLKVLIELIRELRPLGY</sequence>
<dbReference type="OrthoDB" id="9813056at2"/>
<dbReference type="Proteomes" id="UP000289411">
    <property type="component" value="Unassembled WGS sequence"/>
</dbReference>
<dbReference type="SUPFAM" id="SSF53850">
    <property type="entry name" value="Periplasmic binding protein-like II"/>
    <property type="match status" value="1"/>
</dbReference>
<evidence type="ECO:0000256" key="3">
    <source>
        <dbReference type="ARBA" id="ARBA00023125"/>
    </source>
</evidence>
<comment type="caution">
    <text evidence="6">The sequence shown here is derived from an EMBL/GenBank/DDBJ whole genome shotgun (WGS) entry which is preliminary data.</text>
</comment>
<dbReference type="InterPro" id="IPR000847">
    <property type="entry name" value="LysR_HTH_N"/>
</dbReference>
<dbReference type="GO" id="GO:0043565">
    <property type="term" value="F:sequence-specific DNA binding"/>
    <property type="evidence" value="ECO:0007669"/>
    <property type="project" value="TreeGrafter"/>
</dbReference>
<accession>A0A4Q2RHI7</accession>
<evidence type="ECO:0000256" key="1">
    <source>
        <dbReference type="ARBA" id="ARBA00009437"/>
    </source>
</evidence>
<proteinExistence type="inferred from homology"/>
<dbReference type="GO" id="GO:0006351">
    <property type="term" value="P:DNA-templated transcription"/>
    <property type="evidence" value="ECO:0007669"/>
    <property type="project" value="TreeGrafter"/>
</dbReference>
<dbReference type="InterPro" id="IPR036390">
    <property type="entry name" value="WH_DNA-bd_sf"/>
</dbReference>
<dbReference type="PANTHER" id="PTHR30537">
    <property type="entry name" value="HTH-TYPE TRANSCRIPTIONAL REGULATOR"/>
    <property type="match status" value="1"/>
</dbReference>
<dbReference type="FunFam" id="1.10.10.10:FF:000001">
    <property type="entry name" value="LysR family transcriptional regulator"/>
    <property type="match status" value="1"/>
</dbReference>
<dbReference type="PROSITE" id="PS50931">
    <property type="entry name" value="HTH_LYSR"/>
    <property type="match status" value="1"/>
</dbReference>
<evidence type="ECO:0000256" key="4">
    <source>
        <dbReference type="ARBA" id="ARBA00023163"/>
    </source>
</evidence>
<protein>
    <submittedName>
        <fullName evidence="6">LysR family transcriptional regulator</fullName>
    </submittedName>
</protein>
<keyword evidence="4" id="KW-0804">Transcription</keyword>
<dbReference type="Pfam" id="PF03466">
    <property type="entry name" value="LysR_substrate"/>
    <property type="match status" value="1"/>
</dbReference>
<dbReference type="InterPro" id="IPR005119">
    <property type="entry name" value="LysR_subst-bd"/>
</dbReference>
<evidence type="ECO:0000313" key="6">
    <source>
        <dbReference type="EMBL" id="RYB05383.1"/>
    </source>
</evidence>
<reference evidence="6 7" key="2">
    <citation type="submission" date="2019-02" db="EMBL/GenBank/DDBJ databases">
        <title>'Lichenibacterium ramalinii' gen. nov. sp. nov., 'Lichenibacterium minor' gen. nov. sp. nov.</title>
        <authorList>
            <person name="Pankratov T."/>
        </authorList>
    </citation>
    <scope>NUCLEOTIDE SEQUENCE [LARGE SCALE GENOMIC DNA]</scope>
    <source>
        <strain evidence="6 7">RmlP001</strain>
    </source>
</reference>
<comment type="similarity">
    <text evidence="1">Belongs to the LysR transcriptional regulatory family.</text>
</comment>
<evidence type="ECO:0000313" key="7">
    <source>
        <dbReference type="Proteomes" id="UP000289411"/>
    </source>
</evidence>
<dbReference type="PANTHER" id="PTHR30537:SF1">
    <property type="entry name" value="HTH-TYPE TRANSCRIPTIONAL REGULATOR PGRR"/>
    <property type="match status" value="1"/>
</dbReference>
<evidence type="ECO:0000256" key="2">
    <source>
        <dbReference type="ARBA" id="ARBA00023015"/>
    </source>
</evidence>
<dbReference type="InterPro" id="IPR036388">
    <property type="entry name" value="WH-like_DNA-bd_sf"/>
</dbReference>
<evidence type="ECO:0000259" key="5">
    <source>
        <dbReference type="PROSITE" id="PS50931"/>
    </source>
</evidence>
<keyword evidence="7" id="KW-1185">Reference proteome</keyword>
<dbReference type="InterPro" id="IPR058163">
    <property type="entry name" value="LysR-type_TF_proteobact-type"/>
</dbReference>
<feature type="domain" description="HTH lysR-type" evidence="5">
    <location>
        <begin position="7"/>
        <end position="63"/>
    </location>
</feature>
<dbReference type="Gene3D" id="1.10.10.10">
    <property type="entry name" value="Winged helix-like DNA-binding domain superfamily/Winged helix DNA-binding domain"/>
    <property type="match status" value="1"/>
</dbReference>
<dbReference type="Gene3D" id="3.40.190.290">
    <property type="match status" value="1"/>
</dbReference>
<keyword evidence="3" id="KW-0238">DNA-binding</keyword>
<keyword evidence="2" id="KW-0805">Transcription regulation</keyword>
<dbReference type="Pfam" id="PF00126">
    <property type="entry name" value="HTH_1"/>
    <property type="match status" value="1"/>
</dbReference>
<gene>
    <name evidence="6" type="ORF">D3272_10380</name>
</gene>
<reference evidence="6 7" key="1">
    <citation type="submission" date="2018-09" db="EMBL/GenBank/DDBJ databases">
        <authorList>
            <person name="Grouzdev D.S."/>
            <person name="Krutkina M.S."/>
        </authorList>
    </citation>
    <scope>NUCLEOTIDE SEQUENCE [LARGE SCALE GENOMIC DNA]</scope>
    <source>
        <strain evidence="6 7">RmlP001</strain>
    </source>
</reference>
<dbReference type="AlphaFoldDB" id="A0A4Q2RHI7"/>
<organism evidence="6 7">
    <name type="scientific">Lichenibacterium ramalinae</name>
    <dbReference type="NCBI Taxonomy" id="2316527"/>
    <lineage>
        <taxon>Bacteria</taxon>
        <taxon>Pseudomonadati</taxon>
        <taxon>Pseudomonadota</taxon>
        <taxon>Alphaproteobacteria</taxon>
        <taxon>Hyphomicrobiales</taxon>
        <taxon>Lichenihabitantaceae</taxon>
        <taxon>Lichenibacterium</taxon>
    </lineage>
</organism>
<name>A0A4Q2RHI7_9HYPH</name>